<dbReference type="KEGG" id="jeh:EJN90_02315"/>
<proteinExistence type="predicted"/>
<protein>
    <submittedName>
        <fullName evidence="2">Rhodanese-like domain-containing protein</fullName>
    </submittedName>
</protein>
<gene>
    <name evidence="2" type="ORF">EJN90_02315</name>
</gene>
<dbReference type="InterPro" id="IPR036873">
    <property type="entry name" value="Rhodanese-like_dom_sf"/>
</dbReference>
<dbReference type="SUPFAM" id="SSF52821">
    <property type="entry name" value="Rhodanese/Cell cycle control phosphatase"/>
    <property type="match status" value="1"/>
</dbReference>
<dbReference type="AlphaFoldDB" id="A0A3Q9BJB1"/>
<evidence type="ECO:0000259" key="1">
    <source>
        <dbReference type="PROSITE" id="PS50206"/>
    </source>
</evidence>
<organism evidence="2 3">
    <name type="scientific">Jeotgalibaca ciconiae</name>
    <dbReference type="NCBI Taxonomy" id="2496265"/>
    <lineage>
        <taxon>Bacteria</taxon>
        <taxon>Bacillati</taxon>
        <taxon>Bacillota</taxon>
        <taxon>Bacilli</taxon>
        <taxon>Lactobacillales</taxon>
        <taxon>Carnobacteriaceae</taxon>
        <taxon>Jeotgalibaca</taxon>
    </lineage>
</organism>
<dbReference type="PANTHER" id="PTHR43031:SF17">
    <property type="entry name" value="SULFURTRANSFERASE YTWF-RELATED"/>
    <property type="match status" value="1"/>
</dbReference>
<dbReference type="InterPro" id="IPR001763">
    <property type="entry name" value="Rhodanese-like_dom"/>
</dbReference>
<dbReference type="RefSeq" id="WP_126108687.1">
    <property type="nucleotide sequence ID" value="NZ_CP034465.1"/>
</dbReference>
<accession>A0A3Q9BJB1</accession>
<dbReference type="Gene3D" id="3.40.250.10">
    <property type="entry name" value="Rhodanese-like domain"/>
    <property type="match status" value="1"/>
</dbReference>
<feature type="domain" description="Rhodanese" evidence="1">
    <location>
        <begin position="15"/>
        <end position="98"/>
    </location>
</feature>
<dbReference type="Proteomes" id="UP000273326">
    <property type="component" value="Chromosome"/>
</dbReference>
<keyword evidence="3" id="KW-1185">Reference proteome</keyword>
<reference evidence="3" key="1">
    <citation type="submission" date="2018-12" db="EMBL/GenBank/DDBJ databases">
        <title>Complete genome sequencing of Jeotgalibaca sp. H21T32.</title>
        <authorList>
            <person name="Bae J.-W."/>
            <person name="Lee S.-Y."/>
        </authorList>
    </citation>
    <scope>NUCLEOTIDE SEQUENCE [LARGE SCALE GENOMIC DNA]</scope>
    <source>
        <strain evidence="3">H21T32</strain>
    </source>
</reference>
<dbReference type="PANTHER" id="PTHR43031">
    <property type="entry name" value="FAD-DEPENDENT OXIDOREDUCTASE"/>
    <property type="match status" value="1"/>
</dbReference>
<dbReference type="EMBL" id="CP034465">
    <property type="protein sequence ID" value="AZP03596.1"/>
    <property type="molecule type" value="Genomic_DNA"/>
</dbReference>
<dbReference type="Pfam" id="PF00581">
    <property type="entry name" value="Rhodanese"/>
    <property type="match status" value="1"/>
</dbReference>
<dbReference type="OrthoDB" id="9800872at2"/>
<dbReference type="PROSITE" id="PS50206">
    <property type="entry name" value="RHODANESE_3"/>
    <property type="match status" value="1"/>
</dbReference>
<evidence type="ECO:0000313" key="3">
    <source>
        <dbReference type="Proteomes" id="UP000273326"/>
    </source>
</evidence>
<name>A0A3Q9BJB1_9LACT</name>
<evidence type="ECO:0000313" key="2">
    <source>
        <dbReference type="EMBL" id="AZP03596.1"/>
    </source>
</evidence>
<dbReference type="SMART" id="SM00450">
    <property type="entry name" value="RHOD"/>
    <property type="match status" value="1"/>
</dbReference>
<sequence>MYQSKGINEFYQENYKEKISIIDVRERDEFAQGHIPKAINYPLSEIGKNFIEIDKKTEHYIICHSGNRSAMASEFLSQKGYEVINVMGGMSAWRGETVSK</sequence>
<dbReference type="CDD" id="cd00158">
    <property type="entry name" value="RHOD"/>
    <property type="match status" value="1"/>
</dbReference>
<dbReference type="InterPro" id="IPR050229">
    <property type="entry name" value="GlpE_sulfurtransferase"/>
</dbReference>